<evidence type="ECO:0000256" key="3">
    <source>
        <dbReference type="ARBA" id="ARBA00023125"/>
    </source>
</evidence>
<evidence type="ECO:0000256" key="4">
    <source>
        <dbReference type="ARBA" id="ARBA00023163"/>
    </source>
</evidence>
<dbReference type="PROSITE" id="PS50931">
    <property type="entry name" value="HTH_LYSR"/>
    <property type="match status" value="1"/>
</dbReference>
<dbReference type="Gene3D" id="1.10.10.10">
    <property type="entry name" value="Winged helix-like DNA-binding domain superfamily/Winged helix DNA-binding domain"/>
    <property type="match status" value="1"/>
</dbReference>
<keyword evidence="7" id="KW-1185">Reference proteome</keyword>
<dbReference type="STRING" id="1346791.M529_01880"/>
<accession>T0IYA0</accession>
<dbReference type="FunFam" id="1.10.10.10:FF:000001">
    <property type="entry name" value="LysR family transcriptional regulator"/>
    <property type="match status" value="1"/>
</dbReference>
<dbReference type="GO" id="GO:0003700">
    <property type="term" value="F:DNA-binding transcription factor activity"/>
    <property type="evidence" value="ECO:0007669"/>
    <property type="project" value="InterPro"/>
</dbReference>
<name>T0IYA0_9SPHN</name>
<reference evidence="6 7" key="1">
    <citation type="journal article" date="2013" name="Genome Announc.">
        <title>Draft Genome Sequence of Sphingobium ummariense Strain RL-3, a Hexachlorocyclohexane-Degrading Bacterium.</title>
        <authorList>
            <person name="Kohli P."/>
            <person name="Dua A."/>
            <person name="Sangwan N."/>
            <person name="Oldach P."/>
            <person name="Khurana J.P."/>
            <person name="Lal R."/>
        </authorList>
    </citation>
    <scope>NUCLEOTIDE SEQUENCE [LARGE SCALE GENOMIC DNA]</scope>
    <source>
        <strain evidence="6 7">RL-3</strain>
    </source>
</reference>
<evidence type="ECO:0000313" key="7">
    <source>
        <dbReference type="Proteomes" id="UP000015523"/>
    </source>
</evidence>
<dbReference type="PATRIC" id="fig|1346791.3.peg.365"/>
<feature type="domain" description="HTH lysR-type" evidence="5">
    <location>
        <begin position="4"/>
        <end position="61"/>
    </location>
</feature>
<evidence type="ECO:0000256" key="2">
    <source>
        <dbReference type="ARBA" id="ARBA00023015"/>
    </source>
</evidence>
<protein>
    <submittedName>
        <fullName evidence="6">Transcriptional regulator</fullName>
    </submittedName>
</protein>
<dbReference type="PANTHER" id="PTHR30537">
    <property type="entry name" value="HTH-TYPE TRANSCRIPTIONAL REGULATOR"/>
    <property type="match status" value="1"/>
</dbReference>
<dbReference type="Proteomes" id="UP000015523">
    <property type="component" value="Unassembled WGS sequence"/>
</dbReference>
<dbReference type="AlphaFoldDB" id="T0IYA0"/>
<dbReference type="InterPro" id="IPR000847">
    <property type="entry name" value="LysR_HTH_N"/>
</dbReference>
<evidence type="ECO:0000313" key="6">
    <source>
        <dbReference type="EMBL" id="EQB33780.1"/>
    </source>
</evidence>
<evidence type="ECO:0000259" key="5">
    <source>
        <dbReference type="PROSITE" id="PS50931"/>
    </source>
</evidence>
<dbReference type="InterPro" id="IPR036388">
    <property type="entry name" value="WH-like_DNA-bd_sf"/>
</dbReference>
<dbReference type="EMBL" id="AUWY01000023">
    <property type="protein sequence ID" value="EQB33780.1"/>
    <property type="molecule type" value="Genomic_DNA"/>
</dbReference>
<comment type="caution">
    <text evidence="6">The sequence shown here is derived from an EMBL/GenBank/DDBJ whole genome shotgun (WGS) entry which is preliminary data.</text>
</comment>
<sequence>MGVDRFQAMTTFVRVVDTGSFSAAARQLNVGQPAVSKTIAQLENRLQVSLLIRSTHGLTPTEAGQRFYERARVAIQEADEAELSARGAGAGLSGCLRVSAATTFARLHVIPHLPRFLDQHPGLEIDVILDDRVIDLVAEGIDVTLRMGSLPDSSAVARKLMGGRRSVFATPAYLARAGEPRTPGELAEHETIIYSQLSNVWAFTRDGTEASVAVRGRVRVSAAEGLRAAVLADMGLTIGSDWMFVPELASGEVKRLLADWSLPPIDLWAVFPTGRMVSAKARAFAAFVEEVMAPGHSGAA</sequence>
<dbReference type="GO" id="GO:0003677">
    <property type="term" value="F:DNA binding"/>
    <property type="evidence" value="ECO:0007669"/>
    <property type="project" value="UniProtKB-KW"/>
</dbReference>
<dbReference type="CDD" id="cd08422">
    <property type="entry name" value="PBP2_CrgA_like"/>
    <property type="match status" value="1"/>
</dbReference>
<dbReference type="Pfam" id="PF03466">
    <property type="entry name" value="LysR_substrate"/>
    <property type="match status" value="1"/>
</dbReference>
<dbReference type="SUPFAM" id="SSF53850">
    <property type="entry name" value="Periplasmic binding protein-like II"/>
    <property type="match status" value="1"/>
</dbReference>
<evidence type="ECO:0000256" key="1">
    <source>
        <dbReference type="ARBA" id="ARBA00009437"/>
    </source>
</evidence>
<dbReference type="InterPro" id="IPR005119">
    <property type="entry name" value="LysR_subst-bd"/>
</dbReference>
<dbReference type="InterPro" id="IPR058163">
    <property type="entry name" value="LysR-type_TF_proteobact-type"/>
</dbReference>
<organism evidence="6 7">
    <name type="scientific">Sphingobium ummariense RL-3</name>
    <dbReference type="NCBI Taxonomy" id="1346791"/>
    <lineage>
        <taxon>Bacteria</taxon>
        <taxon>Pseudomonadati</taxon>
        <taxon>Pseudomonadota</taxon>
        <taxon>Alphaproteobacteria</taxon>
        <taxon>Sphingomonadales</taxon>
        <taxon>Sphingomonadaceae</taxon>
        <taxon>Sphingobium</taxon>
    </lineage>
</organism>
<dbReference type="SUPFAM" id="SSF46785">
    <property type="entry name" value="Winged helix' DNA-binding domain"/>
    <property type="match status" value="1"/>
</dbReference>
<comment type="similarity">
    <text evidence="1">Belongs to the LysR transcriptional regulatory family.</text>
</comment>
<dbReference type="InterPro" id="IPR036390">
    <property type="entry name" value="WH_DNA-bd_sf"/>
</dbReference>
<dbReference type="PANTHER" id="PTHR30537:SF5">
    <property type="entry name" value="HTH-TYPE TRANSCRIPTIONAL ACTIVATOR TTDR-RELATED"/>
    <property type="match status" value="1"/>
</dbReference>
<dbReference type="Pfam" id="PF00126">
    <property type="entry name" value="HTH_1"/>
    <property type="match status" value="1"/>
</dbReference>
<dbReference type="Gene3D" id="3.40.190.290">
    <property type="match status" value="1"/>
</dbReference>
<keyword evidence="2" id="KW-0805">Transcription regulation</keyword>
<dbReference type="PRINTS" id="PR00039">
    <property type="entry name" value="HTHLYSR"/>
</dbReference>
<gene>
    <name evidence="6" type="ORF">M529_01880</name>
</gene>
<keyword evidence="4" id="KW-0804">Transcription</keyword>
<dbReference type="eggNOG" id="COG0583">
    <property type="taxonomic scope" value="Bacteria"/>
</dbReference>
<proteinExistence type="inferred from homology"/>
<keyword evidence="3" id="KW-0238">DNA-binding</keyword>